<dbReference type="EMBL" id="CAJVCH010042295">
    <property type="protein sequence ID" value="CAG7716945.1"/>
    <property type="molecule type" value="Genomic_DNA"/>
</dbReference>
<proteinExistence type="predicted"/>
<protein>
    <recommendedName>
        <fullName evidence="4">Secreted protein</fullName>
    </recommendedName>
</protein>
<dbReference type="AlphaFoldDB" id="A0A8J2JHC5"/>
<evidence type="ECO:0000256" key="1">
    <source>
        <dbReference type="SAM" id="SignalP"/>
    </source>
</evidence>
<organism evidence="2 3">
    <name type="scientific">Allacma fusca</name>
    <dbReference type="NCBI Taxonomy" id="39272"/>
    <lineage>
        <taxon>Eukaryota</taxon>
        <taxon>Metazoa</taxon>
        <taxon>Ecdysozoa</taxon>
        <taxon>Arthropoda</taxon>
        <taxon>Hexapoda</taxon>
        <taxon>Collembola</taxon>
        <taxon>Symphypleona</taxon>
        <taxon>Sminthuridae</taxon>
        <taxon>Allacma</taxon>
    </lineage>
</organism>
<gene>
    <name evidence="2" type="ORF">AFUS01_LOCUS6428</name>
</gene>
<keyword evidence="3" id="KW-1185">Reference proteome</keyword>
<keyword evidence="1" id="KW-0732">Signal</keyword>
<dbReference type="Proteomes" id="UP000708208">
    <property type="component" value="Unassembled WGS sequence"/>
</dbReference>
<reference evidence="2" key="1">
    <citation type="submission" date="2021-06" db="EMBL/GenBank/DDBJ databases">
        <authorList>
            <person name="Hodson N. C."/>
            <person name="Mongue J. A."/>
            <person name="Jaron S. K."/>
        </authorList>
    </citation>
    <scope>NUCLEOTIDE SEQUENCE</scope>
</reference>
<feature type="chain" id="PRO_5035246014" description="Secreted protein" evidence="1">
    <location>
        <begin position="22"/>
        <end position="71"/>
    </location>
</feature>
<accession>A0A8J2JHC5</accession>
<feature type="signal peptide" evidence="1">
    <location>
        <begin position="1"/>
        <end position="21"/>
    </location>
</feature>
<sequence>MKIYVLICIDAFLLESSDANAHSFPQHKDRESVRKQNGAVHFQTLKYFLKEENNRMSNDWLPILALKCIEA</sequence>
<name>A0A8J2JHC5_9HEXA</name>
<evidence type="ECO:0000313" key="2">
    <source>
        <dbReference type="EMBL" id="CAG7716945.1"/>
    </source>
</evidence>
<evidence type="ECO:0000313" key="3">
    <source>
        <dbReference type="Proteomes" id="UP000708208"/>
    </source>
</evidence>
<evidence type="ECO:0008006" key="4">
    <source>
        <dbReference type="Google" id="ProtNLM"/>
    </source>
</evidence>
<comment type="caution">
    <text evidence="2">The sequence shown here is derived from an EMBL/GenBank/DDBJ whole genome shotgun (WGS) entry which is preliminary data.</text>
</comment>